<proteinExistence type="predicted"/>
<name>A0A9D2MPQ0_9FIRM</name>
<accession>A0A9D2MPQ0</accession>
<protein>
    <submittedName>
        <fullName evidence="1">Ribonuclease Z</fullName>
    </submittedName>
</protein>
<dbReference type="Proteomes" id="UP000886883">
    <property type="component" value="Unassembled WGS sequence"/>
</dbReference>
<dbReference type="AlphaFoldDB" id="A0A9D2MPQ0"/>
<comment type="caution">
    <text evidence="1">The sequence shown here is derived from an EMBL/GenBank/DDBJ whole genome shotgun (WGS) entry which is preliminary data.</text>
</comment>
<organism evidence="1 2">
    <name type="scientific">Candidatus Eisenbergiella merdigallinarum</name>
    <dbReference type="NCBI Taxonomy" id="2838552"/>
    <lineage>
        <taxon>Bacteria</taxon>
        <taxon>Bacillati</taxon>
        <taxon>Bacillota</taxon>
        <taxon>Clostridia</taxon>
        <taxon>Lachnospirales</taxon>
        <taxon>Lachnospiraceae</taxon>
        <taxon>Eisenbergiella</taxon>
    </lineage>
</organism>
<reference evidence="1" key="1">
    <citation type="journal article" date="2021" name="PeerJ">
        <title>Extensive microbial diversity within the chicken gut microbiome revealed by metagenomics and culture.</title>
        <authorList>
            <person name="Gilroy R."/>
            <person name="Ravi A."/>
            <person name="Getino M."/>
            <person name="Pursley I."/>
            <person name="Horton D.L."/>
            <person name="Alikhan N.F."/>
            <person name="Baker D."/>
            <person name="Gharbi K."/>
            <person name="Hall N."/>
            <person name="Watson M."/>
            <person name="Adriaenssens E.M."/>
            <person name="Foster-Nyarko E."/>
            <person name="Jarju S."/>
            <person name="Secka A."/>
            <person name="Antonio M."/>
            <person name="Oren A."/>
            <person name="Chaudhuri R.R."/>
            <person name="La Ragione R."/>
            <person name="Hildebrand F."/>
            <person name="Pallen M.J."/>
        </authorList>
    </citation>
    <scope>NUCLEOTIDE SEQUENCE</scope>
    <source>
        <strain evidence="1">USAMLcec3-2134</strain>
    </source>
</reference>
<gene>
    <name evidence="1" type="ORF">H9763_02400</name>
</gene>
<sequence length="137" mass="15782">MILLVCTDDAGGMLFNRRRQSQDRILREKILSLTAGGVLWMNEYSYGQFRDGTAEGIRVDGAFLQKAGSGEYCFVEDQRIDLADGRIEAVIRYCWNRAYPADLYLDLEQLAARFRLVSREEFAGSSHEKITKERYVR</sequence>
<evidence type="ECO:0000313" key="1">
    <source>
        <dbReference type="EMBL" id="HJB90299.1"/>
    </source>
</evidence>
<evidence type="ECO:0000313" key="2">
    <source>
        <dbReference type="Proteomes" id="UP000886883"/>
    </source>
</evidence>
<dbReference type="EMBL" id="DWXE01000007">
    <property type="protein sequence ID" value="HJB90299.1"/>
    <property type="molecule type" value="Genomic_DNA"/>
</dbReference>
<reference evidence="1" key="2">
    <citation type="submission" date="2021-04" db="EMBL/GenBank/DDBJ databases">
        <authorList>
            <person name="Gilroy R."/>
        </authorList>
    </citation>
    <scope>NUCLEOTIDE SEQUENCE</scope>
    <source>
        <strain evidence="1">USAMLcec3-2134</strain>
    </source>
</reference>